<feature type="region of interest" description="Disordered" evidence="2">
    <location>
        <begin position="37"/>
        <end position="64"/>
    </location>
</feature>
<feature type="coiled-coil region" evidence="1">
    <location>
        <begin position="895"/>
        <end position="957"/>
    </location>
</feature>
<feature type="compositionally biased region" description="Basic and acidic residues" evidence="2">
    <location>
        <begin position="207"/>
        <end position="231"/>
    </location>
</feature>
<sequence length="1195" mass="131546">MEFGLDLSSRLEDRIDHELFSDSDDLSLPGEARRASVLERSYDDPSYMDSNFQQSTSETGSQTHPHRAVEVLDIANDSLAVDLHNLNDRILHDSHSFQFSSLHPSQTADDDNSDFSQDQQDFSPLNNDDSGSDRDFMRQDGSFSLRAGEWHSDQESDPSSGSSSSILDSPTSHAASTSPTLIKKSLASSSFRAPHSGSSRTTPPDSPLEHHRLYTSDSIKENAKQLADHESSSAQDQSVSNAQITDRSLDAREASHSLQHKHTNANRSSDAHAHLDDNKITSHPTDIASHHNHSHEPANRSTVSGSRSEEQIPNRSAASQDSATAYDGSISSLPDSSQKDSAKSRLPISSDAEINRSHKQTTSSRPSTSAGSSLGGSPSPSASLSVTRSANRSSIQHARHKPGHSLENRRRSVGLSSNQSLQQSSPSKSLNQSRCQSATDSSLSSHDLHQNQPRASRASRGSFPLGYLSSSATSSSNAVNPLDQSKDQSNSSQSRLQRLNASRIPLRSTSSDAKIRSASSRQSMSGTSPESNPKDASRSRSNQSENRTFNTSTSFPSQRLSISDDLSALRMSENKSTVQSLNALSSSASLADVLTVPNVHANTSLPELNEDAELLGTHVDLHRLIVYQDKLNSQLAQENEALKVQCDLYARTLDMHGISVDDSIASVDRSGSSVQDTSKTTSSPLAVDSPQQENSNRGQANMRATSEPSSTPKAAPPVQIQPSAAEAHLKRRIRDLEAIVDEQHRRLHASPTEKHSDTFPSVHDTSKMPASSSSQTVPDGNDWNVLQSATNALQEHHERLLAEVATDSDSKQDLAVATDKLRNALNQAHGIINAMLAAHQQEPKQACASCSKLMDDFPKRASTQMSTSTSVQLAGSISMDAEEALEELAPLHTKARTLADELVEARAALDDALTKARYSSVRRSQLEEQLKATRYELNDVHQRLKRETALLQDMQHKKNSSLQSSSTLHQVQTQIQTVNTQKLQMERHQQILEEQLDRVIRESEQAQLAAERAREERHLCEAQLDEQIEQIEALQQALALRNDEIVQLRGEKDDLWGERQTIMDQVHRFELHLREVRADTERYGAELAALQREKQDAQIASSAAHDELLISAKRKIHVLVRDLDSETLRSQALISQKIYVTSALRAHEWLFRQLCTHLKELAPILHRYGATPLPRRTKSFRGVAWAVRAAIRLSM</sequence>
<evidence type="ECO:0000256" key="2">
    <source>
        <dbReference type="SAM" id="MobiDB-lite"/>
    </source>
</evidence>
<feature type="compositionally biased region" description="Polar residues" evidence="2">
    <location>
        <begin position="232"/>
        <end position="246"/>
    </location>
</feature>
<feature type="compositionally biased region" description="Polar residues" evidence="2">
    <location>
        <begin position="434"/>
        <end position="454"/>
    </location>
</feature>
<dbReference type="Proteomes" id="UP001214628">
    <property type="component" value="Chromosome 4"/>
</dbReference>
<keyword evidence="1" id="KW-0175">Coiled coil</keyword>
<gene>
    <name evidence="3" type="ORF">MPSI1_003010</name>
</gene>
<feature type="compositionally biased region" description="Basic and acidic residues" evidence="2">
    <location>
        <begin position="269"/>
        <end position="280"/>
    </location>
</feature>
<feature type="coiled-coil region" evidence="1">
    <location>
        <begin position="982"/>
        <end position="1107"/>
    </location>
</feature>
<protein>
    <submittedName>
        <fullName evidence="3">Uncharacterized protein</fullName>
    </submittedName>
</protein>
<accession>A0AAF0FBN6</accession>
<feature type="compositionally biased region" description="Low complexity" evidence="2">
    <location>
        <begin position="487"/>
        <end position="500"/>
    </location>
</feature>
<feature type="compositionally biased region" description="Low complexity" evidence="2">
    <location>
        <begin position="361"/>
        <end position="385"/>
    </location>
</feature>
<dbReference type="EMBL" id="CP118378">
    <property type="protein sequence ID" value="WFD44342.1"/>
    <property type="molecule type" value="Genomic_DNA"/>
</dbReference>
<feature type="compositionally biased region" description="Low complexity" evidence="2">
    <location>
        <begin position="114"/>
        <end position="123"/>
    </location>
</feature>
<feature type="compositionally biased region" description="Polar residues" evidence="2">
    <location>
        <begin position="768"/>
        <end position="782"/>
    </location>
</feature>
<feature type="region of interest" description="Disordered" evidence="2">
    <location>
        <begin position="668"/>
        <end position="719"/>
    </location>
</feature>
<feature type="compositionally biased region" description="Polar residues" evidence="2">
    <location>
        <begin position="186"/>
        <end position="203"/>
    </location>
</feature>
<feature type="region of interest" description="Disordered" evidence="2">
    <location>
        <begin position="744"/>
        <end position="782"/>
    </location>
</feature>
<feature type="compositionally biased region" description="Polar residues" evidence="2">
    <location>
        <begin position="669"/>
        <end position="712"/>
    </location>
</feature>
<organism evidence="3 4">
    <name type="scientific">Malassezia psittaci</name>
    <dbReference type="NCBI Taxonomy" id="1821823"/>
    <lineage>
        <taxon>Eukaryota</taxon>
        <taxon>Fungi</taxon>
        <taxon>Dikarya</taxon>
        <taxon>Basidiomycota</taxon>
        <taxon>Ustilaginomycotina</taxon>
        <taxon>Malasseziomycetes</taxon>
        <taxon>Malasseziales</taxon>
        <taxon>Malasseziaceae</taxon>
        <taxon>Malassezia</taxon>
    </lineage>
</organism>
<feature type="compositionally biased region" description="Low complexity" evidence="2">
    <location>
        <begin position="157"/>
        <end position="180"/>
    </location>
</feature>
<feature type="compositionally biased region" description="Polar residues" evidence="2">
    <location>
        <begin position="507"/>
        <end position="531"/>
    </location>
</feature>
<dbReference type="AlphaFoldDB" id="A0AAF0FBN6"/>
<evidence type="ECO:0000313" key="4">
    <source>
        <dbReference type="Proteomes" id="UP001214628"/>
    </source>
</evidence>
<feature type="compositionally biased region" description="Polar residues" evidence="2">
    <location>
        <begin position="386"/>
        <end position="396"/>
    </location>
</feature>
<proteinExistence type="predicted"/>
<keyword evidence="4" id="KW-1185">Reference proteome</keyword>
<feature type="compositionally biased region" description="Low complexity" evidence="2">
    <location>
        <begin position="415"/>
        <end position="433"/>
    </location>
</feature>
<feature type="compositionally biased region" description="Polar residues" evidence="2">
    <location>
        <begin position="313"/>
        <end position="336"/>
    </location>
</feature>
<evidence type="ECO:0000313" key="3">
    <source>
        <dbReference type="EMBL" id="WFD44342.1"/>
    </source>
</evidence>
<feature type="compositionally biased region" description="Polar residues" evidence="2">
    <location>
        <begin position="48"/>
        <end position="63"/>
    </location>
</feature>
<reference evidence="3" key="1">
    <citation type="submission" date="2023-02" db="EMBL/GenBank/DDBJ databases">
        <title>Mating type loci evolution in Malassezia.</title>
        <authorList>
            <person name="Coelho M.A."/>
        </authorList>
    </citation>
    <scope>NUCLEOTIDE SEQUENCE</scope>
    <source>
        <strain evidence="3">CBS 14136</strain>
    </source>
</reference>
<name>A0AAF0FBN6_9BASI</name>
<feature type="compositionally biased region" description="Polar residues" evidence="2">
    <location>
        <begin position="539"/>
        <end position="557"/>
    </location>
</feature>
<feature type="region of interest" description="Disordered" evidence="2">
    <location>
        <begin position="101"/>
        <end position="557"/>
    </location>
</feature>
<evidence type="ECO:0000256" key="1">
    <source>
        <dbReference type="SAM" id="Coils"/>
    </source>
</evidence>